<feature type="domain" description="Phage integrase SAM-like" evidence="5">
    <location>
        <begin position="113"/>
        <end position="215"/>
    </location>
</feature>
<dbReference type="GO" id="GO:0003677">
    <property type="term" value="F:DNA binding"/>
    <property type="evidence" value="ECO:0007669"/>
    <property type="project" value="UniProtKB-KW"/>
</dbReference>
<dbReference type="AlphaFoldDB" id="A0A1M6DWN0"/>
<evidence type="ECO:0000259" key="5">
    <source>
        <dbReference type="Pfam" id="PF13102"/>
    </source>
</evidence>
<feature type="domain" description="Tyr recombinase" evidence="4">
    <location>
        <begin position="231"/>
        <end position="407"/>
    </location>
</feature>
<dbReference type="SUPFAM" id="SSF56349">
    <property type="entry name" value="DNA breaking-rejoining enzymes"/>
    <property type="match status" value="1"/>
</dbReference>
<keyword evidence="3" id="KW-0233">DNA recombination</keyword>
<dbReference type="Proteomes" id="UP000184225">
    <property type="component" value="Unassembled WGS sequence"/>
</dbReference>
<dbReference type="InterPro" id="IPR002104">
    <property type="entry name" value="Integrase_catalytic"/>
</dbReference>
<dbReference type="InterPro" id="IPR010998">
    <property type="entry name" value="Integrase_recombinase_N"/>
</dbReference>
<evidence type="ECO:0000313" key="7">
    <source>
        <dbReference type="Proteomes" id="UP000184225"/>
    </source>
</evidence>
<organism evidence="6 7">
    <name type="scientific">Mesonia phycicola</name>
    <dbReference type="NCBI Taxonomy" id="579105"/>
    <lineage>
        <taxon>Bacteria</taxon>
        <taxon>Pseudomonadati</taxon>
        <taxon>Bacteroidota</taxon>
        <taxon>Flavobacteriia</taxon>
        <taxon>Flavobacteriales</taxon>
        <taxon>Flavobacteriaceae</taxon>
        <taxon>Mesonia</taxon>
    </lineage>
</organism>
<evidence type="ECO:0000313" key="6">
    <source>
        <dbReference type="EMBL" id="SHI77602.1"/>
    </source>
</evidence>
<evidence type="ECO:0000259" key="4">
    <source>
        <dbReference type="Pfam" id="PF00589"/>
    </source>
</evidence>
<protein>
    <submittedName>
        <fullName evidence="6">Site-specific recombinase XerD</fullName>
    </submittedName>
</protein>
<dbReference type="RefSeq" id="WP_073149822.1">
    <property type="nucleotide sequence ID" value="NZ_FQYY01000004.1"/>
</dbReference>
<comment type="similarity">
    <text evidence="1">Belongs to the 'phage' integrase family.</text>
</comment>
<accession>A0A1M6DWN0</accession>
<dbReference type="Gene3D" id="1.10.443.10">
    <property type="entry name" value="Intergrase catalytic core"/>
    <property type="match status" value="1"/>
</dbReference>
<dbReference type="GO" id="GO:0015074">
    <property type="term" value="P:DNA integration"/>
    <property type="evidence" value="ECO:0007669"/>
    <property type="project" value="InterPro"/>
</dbReference>
<evidence type="ECO:0000256" key="3">
    <source>
        <dbReference type="ARBA" id="ARBA00023172"/>
    </source>
</evidence>
<dbReference type="PANTHER" id="PTHR30349:SF41">
    <property type="entry name" value="INTEGRASE_RECOMBINASE PROTEIN MJ0367-RELATED"/>
    <property type="match status" value="1"/>
</dbReference>
<keyword evidence="2" id="KW-0238">DNA-binding</keyword>
<gene>
    <name evidence="6" type="ORF">SAMN04488096_104209</name>
</gene>
<name>A0A1M6DWN0_9FLAO</name>
<sequence length="441" mass="51073">MASIKFQVRGKRNPSKITIRLIIDEKNDFRKITPILINPDYFNNKSGKVRQVAGFTDKQNIQNKLDELSNFVIKKFNEASSSGEFINSGWLITHLDSFFNKVEVTDNNYLDNYCEHYVNKLKLKTNDRTGSLGASKATITKYKTIKKKIENFQKQTRKKYRLSDVDLKFRDEFLTYMLETDKLARNTAGRYLKFLKTICLDAQRSGYKVSNELSNFKGFKVPVKKIYLSFDELKKIEETNFKNKQLENAKDWLIIGCYIGQRAGDLLQLTNKNLKSNGNLNFIELVQQKTKKRVVIPVHPKVQKILEKYNGNFPDHYSKNRGSAMTVFNRLIKDVAKDAGLTQIIEGAKIDEHTNRKKDGKYPKHQLVTSHICRRSFATNYYGTEIPTAHLINTTGHSTEREFLNYIGKTSLDSAAQMASYWNKQIQREQEEEDPKLKAVK</sequence>
<dbReference type="Gene3D" id="1.10.150.130">
    <property type="match status" value="1"/>
</dbReference>
<dbReference type="STRING" id="579105.SAMN04488096_104209"/>
<evidence type="ECO:0000256" key="1">
    <source>
        <dbReference type="ARBA" id="ARBA00008857"/>
    </source>
</evidence>
<reference evidence="6 7" key="1">
    <citation type="submission" date="2016-11" db="EMBL/GenBank/DDBJ databases">
        <authorList>
            <person name="Jaros S."/>
            <person name="Januszkiewicz K."/>
            <person name="Wedrychowicz H."/>
        </authorList>
    </citation>
    <scope>NUCLEOTIDE SEQUENCE [LARGE SCALE GENOMIC DNA]</scope>
    <source>
        <strain evidence="6 7">DSM 21425</strain>
    </source>
</reference>
<dbReference type="InterPro" id="IPR025269">
    <property type="entry name" value="SAM-like_dom"/>
</dbReference>
<dbReference type="InterPro" id="IPR050090">
    <property type="entry name" value="Tyrosine_recombinase_XerCD"/>
</dbReference>
<dbReference type="Pfam" id="PF00589">
    <property type="entry name" value="Phage_integrase"/>
    <property type="match status" value="1"/>
</dbReference>
<dbReference type="GO" id="GO:0006310">
    <property type="term" value="P:DNA recombination"/>
    <property type="evidence" value="ECO:0007669"/>
    <property type="project" value="UniProtKB-KW"/>
</dbReference>
<dbReference type="InterPro" id="IPR011010">
    <property type="entry name" value="DNA_brk_join_enz"/>
</dbReference>
<dbReference type="Pfam" id="PF13102">
    <property type="entry name" value="Phage_int_SAM_5"/>
    <property type="match status" value="1"/>
</dbReference>
<evidence type="ECO:0000256" key="2">
    <source>
        <dbReference type="ARBA" id="ARBA00023125"/>
    </source>
</evidence>
<dbReference type="OrthoDB" id="892893at2"/>
<proteinExistence type="inferred from homology"/>
<dbReference type="EMBL" id="FQYY01000004">
    <property type="protein sequence ID" value="SHI77602.1"/>
    <property type="molecule type" value="Genomic_DNA"/>
</dbReference>
<dbReference type="PANTHER" id="PTHR30349">
    <property type="entry name" value="PHAGE INTEGRASE-RELATED"/>
    <property type="match status" value="1"/>
</dbReference>
<keyword evidence="7" id="KW-1185">Reference proteome</keyword>
<dbReference type="InterPro" id="IPR013762">
    <property type="entry name" value="Integrase-like_cat_sf"/>
</dbReference>